<accession>A0ABD4XDE5</accession>
<name>A0ABD4XDE5_9RHOB</name>
<evidence type="ECO:0000313" key="2">
    <source>
        <dbReference type="Proteomes" id="UP001218364"/>
    </source>
</evidence>
<proteinExistence type="predicted"/>
<evidence type="ECO:0000313" key="1">
    <source>
        <dbReference type="EMBL" id="MDE4167169.1"/>
    </source>
</evidence>
<gene>
    <name evidence="1" type="ORF">PXK24_15850</name>
</gene>
<dbReference type="EMBL" id="JARCJK010000008">
    <property type="protein sequence ID" value="MDE4167169.1"/>
    <property type="molecule type" value="Genomic_DNA"/>
</dbReference>
<protein>
    <submittedName>
        <fullName evidence="1">Uncharacterized protein</fullName>
    </submittedName>
</protein>
<comment type="caution">
    <text evidence="1">The sequence shown here is derived from an EMBL/GenBank/DDBJ whole genome shotgun (WGS) entry which is preliminary data.</text>
</comment>
<dbReference type="Proteomes" id="UP001218364">
    <property type="component" value="Unassembled WGS sequence"/>
</dbReference>
<dbReference type="AlphaFoldDB" id="A0ABD4XDE5"/>
<reference evidence="1 2" key="1">
    <citation type="submission" date="2023-02" db="EMBL/GenBank/DDBJ databases">
        <title>Population genomics of bacteria associated with diatom.</title>
        <authorList>
            <person name="Xie J."/>
            <person name="Wang H."/>
        </authorList>
    </citation>
    <scope>NUCLEOTIDE SEQUENCE [LARGE SCALE GENOMIC DNA]</scope>
    <source>
        <strain evidence="1 2">PT47_8</strain>
    </source>
</reference>
<organism evidence="1 2">
    <name type="scientific">Phaeobacter gallaeciensis</name>
    <dbReference type="NCBI Taxonomy" id="60890"/>
    <lineage>
        <taxon>Bacteria</taxon>
        <taxon>Pseudomonadati</taxon>
        <taxon>Pseudomonadota</taxon>
        <taxon>Alphaproteobacteria</taxon>
        <taxon>Rhodobacterales</taxon>
        <taxon>Roseobacteraceae</taxon>
        <taxon>Phaeobacter</taxon>
    </lineage>
</organism>
<sequence length="58" mass="6205">MFARFLPEGKGGAQGLRLDAAKIAGKSKSHYCDGKIGLRRFFYASGSTGLLPIKGKMT</sequence>